<dbReference type="PANTHER" id="PTHR42776:SF27">
    <property type="entry name" value="DIPEPTIDYL PEPTIDASE FAMILY MEMBER 6"/>
    <property type="match status" value="1"/>
</dbReference>
<dbReference type="InterPro" id="IPR001375">
    <property type="entry name" value="Peptidase_S9_cat"/>
</dbReference>
<sequence length="605" mass="66212">MTDLAKLWSELPQMTNIHASGDGKWAFWCWAGLSETENVWCVPLDGSAPPQQLTQGTDHYQIRDVSSNGNQLILAQSRFGSDQDQLLLLDRRLNHLQPLTPAQDRHYLTGGSFTRDETGIIFAADFDYETDEVTQGCCIWWQDIRTGTRSCLGRSDGPLGVGPKFSPSRELILWHRHDRAPGGSQLWVMTAAGAGHSEVLNLGPTNNARGTWIDDDRIAVVADVEGQDRLGILTLSSGEMEWIAAEPALFPHDCLAGTGAAFLCIHHEQSHTRAALVQGRSIAPLPNRSGRRSLLPHAALPNGGWLAEAYDADAPHELVAVAADGSCRVIARAPNPAAHAGIAPEDFRWTAADSRPMQGWLYRPKGTPRGLIGYIHGGPTWHSEDWMNPKIQFWLASGFAVLDPNYRGSTGFGFAHREAVKDDGWGGREQTDIRAGLEAARATGIPGPVALAGNSYGGFSSWYAITRFADLVTAAIPMCGMYRLDIDYHATEMPHGKAYSEEMMGGTPEELPEKYDNASPGRFIEDIRGHVMIVHGLADTNVGPENTHVAVRELTEAGIPHEVLLYDNEGHGVFRRSNVEDYLRRSEDFLSKAFAAGRRDQARGG</sequence>
<organism evidence="3 4">
    <name type="scientific">Pseudogemmobacter lacusdianii</name>
    <dbReference type="NCBI Taxonomy" id="3069608"/>
    <lineage>
        <taxon>Bacteria</taxon>
        <taxon>Pseudomonadati</taxon>
        <taxon>Pseudomonadota</taxon>
        <taxon>Alphaproteobacteria</taxon>
        <taxon>Rhodobacterales</taxon>
        <taxon>Paracoccaceae</taxon>
        <taxon>Pseudogemmobacter</taxon>
    </lineage>
</organism>
<gene>
    <name evidence="3" type="ORF">Q9295_08080</name>
</gene>
<dbReference type="Proteomes" id="UP001239680">
    <property type="component" value="Unassembled WGS sequence"/>
</dbReference>
<evidence type="ECO:0000313" key="4">
    <source>
        <dbReference type="Proteomes" id="UP001239680"/>
    </source>
</evidence>
<proteinExistence type="predicted"/>
<name>A0ABU0VX46_9RHOB</name>
<accession>A0ABU0VX46</accession>
<comment type="caution">
    <text evidence="3">The sequence shown here is derived from an EMBL/GenBank/DDBJ whole genome shotgun (WGS) entry which is preliminary data.</text>
</comment>
<dbReference type="PANTHER" id="PTHR42776">
    <property type="entry name" value="SERINE PEPTIDASE S9 FAMILY MEMBER"/>
    <property type="match status" value="1"/>
</dbReference>
<keyword evidence="4" id="KW-1185">Reference proteome</keyword>
<dbReference type="InterPro" id="IPR011042">
    <property type="entry name" value="6-blade_b-propeller_TolB-like"/>
</dbReference>
<evidence type="ECO:0000313" key="3">
    <source>
        <dbReference type="EMBL" id="MDQ2066327.1"/>
    </source>
</evidence>
<evidence type="ECO:0000259" key="2">
    <source>
        <dbReference type="Pfam" id="PF00326"/>
    </source>
</evidence>
<dbReference type="SUPFAM" id="SSF69304">
    <property type="entry name" value="Tricorn protease N-terminal domain"/>
    <property type="match status" value="1"/>
</dbReference>
<evidence type="ECO:0000256" key="1">
    <source>
        <dbReference type="ARBA" id="ARBA00022801"/>
    </source>
</evidence>
<feature type="domain" description="Peptidase S9 prolyl oligopeptidase catalytic" evidence="2">
    <location>
        <begin position="390"/>
        <end position="595"/>
    </location>
</feature>
<dbReference type="Gene3D" id="3.40.50.1820">
    <property type="entry name" value="alpha/beta hydrolase"/>
    <property type="match status" value="1"/>
</dbReference>
<dbReference type="Gene3D" id="2.120.10.30">
    <property type="entry name" value="TolB, C-terminal domain"/>
    <property type="match status" value="1"/>
</dbReference>
<dbReference type="RefSeq" id="WP_306680025.1">
    <property type="nucleotide sequence ID" value="NZ_JAVDBT010000006.1"/>
</dbReference>
<dbReference type="InterPro" id="IPR029058">
    <property type="entry name" value="AB_hydrolase_fold"/>
</dbReference>
<keyword evidence="1" id="KW-0378">Hydrolase</keyword>
<reference evidence="3 4" key="1">
    <citation type="submission" date="2023-08" db="EMBL/GenBank/DDBJ databases">
        <title>Characterization of two Paracoccaceae strains isolated from Phycosphere and proposal of Xinfangfangia lacusdiani sp. nov.</title>
        <authorList>
            <person name="Deng Y."/>
            <person name="Zhang Y.Q."/>
        </authorList>
    </citation>
    <scope>NUCLEOTIDE SEQUENCE [LARGE SCALE GENOMIC DNA]</scope>
    <source>
        <strain evidence="3 4">CPCC 101601</strain>
    </source>
</reference>
<dbReference type="SUPFAM" id="SSF53474">
    <property type="entry name" value="alpha/beta-Hydrolases"/>
    <property type="match status" value="1"/>
</dbReference>
<dbReference type="Pfam" id="PF00326">
    <property type="entry name" value="Peptidase_S9"/>
    <property type="match status" value="1"/>
</dbReference>
<dbReference type="EMBL" id="JAVDBT010000006">
    <property type="protein sequence ID" value="MDQ2066327.1"/>
    <property type="molecule type" value="Genomic_DNA"/>
</dbReference>
<protein>
    <submittedName>
        <fullName evidence="3">Prolyl oligopeptidase family serine peptidase</fullName>
    </submittedName>
</protein>